<evidence type="ECO:0000256" key="4">
    <source>
        <dbReference type="ARBA" id="ARBA00023136"/>
    </source>
</evidence>
<feature type="transmembrane region" description="Helical" evidence="5">
    <location>
        <begin position="302"/>
        <end position="324"/>
    </location>
</feature>
<feature type="domain" description="VWFA" evidence="6">
    <location>
        <begin position="98"/>
        <end position="280"/>
    </location>
</feature>
<keyword evidence="1" id="KW-1003">Cell membrane</keyword>
<dbReference type="PROSITE" id="PS50234">
    <property type="entry name" value="VWFA"/>
    <property type="match status" value="1"/>
</dbReference>
<dbReference type="PANTHER" id="PTHR22550:SF5">
    <property type="entry name" value="LEUCINE ZIPPER PROTEIN 4"/>
    <property type="match status" value="1"/>
</dbReference>
<name>A0ABM7VJK2_9BACT</name>
<reference evidence="7 8" key="1">
    <citation type="submission" date="2021-12" db="EMBL/GenBank/DDBJ databases">
        <title>Genome sequencing of bacteria with rrn-lacking chromosome and rrn-plasmid.</title>
        <authorList>
            <person name="Anda M."/>
            <person name="Iwasaki W."/>
        </authorList>
    </citation>
    <scope>NUCLEOTIDE SEQUENCE [LARGE SCALE GENOMIC DNA]</scope>
    <source>
        <strain evidence="7 8">NBRC 101262</strain>
        <plasmid evidence="7 8">pPP2</plasmid>
    </source>
</reference>
<keyword evidence="4 5" id="KW-0472">Membrane</keyword>
<dbReference type="RefSeq" id="WP_338398759.1">
    <property type="nucleotide sequence ID" value="NZ_AP025294.1"/>
</dbReference>
<keyword evidence="8" id="KW-1185">Reference proteome</keyword>
<protein>
    <submittedName>
        <fullName evidence="7">Membrane protein</fullName>
    </submittedName>
</protein>
<gene>
    <name evidence="7" type="ORF">PEPS_34420</name>
</gene>
<dbReference type="SMART" id="SM00327">
    <property type="entry name" value="VWA"/>
    <property type="match status" value="1"/>
</dbReference>
<evidence type="ECO:0000313" key="7">
    <source>
        <dbReference type="EMBL" id="BDD01162.1"/>
    </source>
</evidence>
<organism evidence="7 8">
    <name type="scientific">Persicobacter psychrovividus</name>
    <dbReference type="NCBI Taxonomy" id="387638"/>
    <lineage>
        <taxon>Bacteria</taxon>
        <taxon>Pseudomonadati</taxon>
        <taxon>Bacteroidota</taxon>
        <taxon>Cytophagia</taxon>
        <taxon>Cytophagales</taxon>
        <taxon>Persicobacteraceae</taxon>
        <taxon>Persicobacter</taxon>
    </lineage>
</organism>
<feature type="transmembrane region" description="Helical" evidence="5">
    <location>
        <begin position="63"/>
        <end position="86"/>
    </location>
</feature>
<dbReference type="SUPFAM" id="SSF53300">
    <property type="entry name" value="vWA-like"/>
    <property type="match status" value="1"/>
</dbReference>
<dbReference type="InterPro" id="IPR002035">
    <property type="entry name" value="VWF_A"/>
</dbReference>
<evidence type="ECO:0000313" key="8">
    <source>
        <dbReference type="Proteomes" id="UP001354989"/>
    </source>
</evidence>
<proteinExistence type="predicted"/>
<dbReference type="Proteomes" id="UP001354989">
    <property type="component" value="Plasmid pPP2"/>
</dbReference>
<evidence type="ECO:0000259" key="6">
    <source>
        <dbReference type="PROSITE" id="PS50234"/>
    </source>
</evidence>
<evidence type="ECO:0000256" key="3">
    <source>
        <dbReference type="ARBA" id="ARBA00022989"/>
    </source>
</evidence>
<evidence type="ECO:0000256" key="1">
    <source>
        <dbReference type="ARBA" id="ARBA00022475"/>
    </source>
</evidence>
<dbReference type="InterPro" id="IPR036465">
    <property type="entry name" value="vWFA_dom_sf"/>
</dbReference>
<feature type="transmembrane region" description="Helical" evidence="5">
    <location>
        <begin position="6"/>
        <end position="25"/>
    </location>
</feature>
<evidence type="ECO:0000256" key="2">
    <source>
        <dbReference type="ARBA" id="ARBA00022692"/>
    </source>
</evidence>
<geneLocation type="plasmid" evidence="7 8">
    <name>pPP2</name>
</geneLocation>
<dbReference type="EMBL" id="AP025294">
    <property type="protein sequence ID" value="BDD01162.1"/>
    <property type="molecule type" value="Genomic_DNA"/>
</dbReference>
<evidence type="ECO:0000256" key="5">
    <source>
        <dbReference type="SAM" id="Phobius"/>
    </source>
</evidence>
<keyword evidence="3 5" id="KW-1133">Transmembrane helix</keyword>
<keyword evidence="7" id="KW-0614">Plasmid</keyword>
<dbReference type="Gene3D" id="3.40.50.410">
    <property type="entry name" value="von Willebrand factor, type A domain"/>
    <property type="match status" value="1"/>
</dbReference>
<dbReference type="InterPro" id="IPR050768">
    <property type="entry name" value="UPF0353/GerABKA_families"/>
</dbReference>
<accession>A0ABM7VJK2</accession>
<keyword evidence="2 5" id="KW-0812">Transmembrane</keyword>
<sequence>MPENFEFAFPWIFILLPLPLLVYWFTPAFRTKSAAIKYPIFEHALQYTGERKRSASDIRKRSIFRWVPLFCCWVLLLVAMASPQLIGKPEMKVKNSRNFLILIDISFSMAQKDWEIEGKKVTRWEAVKQVMHQFIQKRAGDRVGLIFFASNAYIQAPFTADLKAVENLLEDTEVGFAGQMTRIGKGIMKGVNMFENDSIDSKVMLLLTDGVDDGTDILPLDAADIAQKDSITIYTIGIGTPGDKSGDLDEKTLKEIAEMSAGEYFLAQDRERLVQIYEQLDQLEPIEYEEEEYKPVTLLYPYPLGIAFGMLLLTTLTISVSNFIRSFKN</sequence>
<dbReference type="Pfam" id="PF00092">
    <property type="entry name" value="VWA"/>
    <property type="match status" value="1"/>
</dbReference>
<dbReference type="PANTHER" id="PTHR22550">
    <property type="entry name" value="SPORE GERMINATION PROTEIN"/>
    <property type="match status" value="1"/>
</dbReference>